<gene>
    <name evidence="2" type="ordered locus">BF638R_3449</name>
</gene>
<evidence type="ECO:0000256" key="1">
    <source>
        <dbReference type="SAM" id="Phobius"/>
    </source>
</evidence>
<accession>E1WVK1</accession>
<proteinExistence type="predicted"/>
<keyword evidence="1" id="KW-0812">Transmembrane</keyword>
<dbReference type="PATRIC" id="fig|862962.3.peg.3573"/>
<protein>
    <submittedName>
        <fullName evidence="2">Putative membrane protein</fullName>
    </submittedName>
</protein>
<keyword evidence="1" id="KW-0472">Membrane</keyword>
<dbReference type="AlphaFoldDB" id="E1WVK1"/>
<keyword evidence="1" id="KW-1133">Transmembrane helix</keyword>
<evidence type="ECO:0000313" key="3">
    <source>
        <dbReference type="Proteomes" id="UP000008560"/>
    </source>
</evidence>
<dbReference type="KEGG" id="bfg:BF638R_3449"/>
<dbReference type="Proteomes" id="UP000008560">
    <property type="component" value="Chromosome"/>
</dbReference>
<name>E1WVK1_BACF6</name>
<organism evidence="2 3">
    <name type="scientific">Bacteroides fragilis (strain 638R)</name>
    <dbReference type="NCBI Taxonomy" id="862962"/>
    <lineage>
        <taxon>Bacteria</taxon>
        <taxon>Pseudomonadati</taxon>
        <taxon>Bacteroidota</taxon>
        <taxon>Bacteroidia</taxon>
        <taxon>Bacteroidales</taxon>
        <taxon>Bacteroidaceae</taxon>
        <taxon>Bacteroides</taxon>
    </lineage>
</organism>
<dbReference type="EMBL" id="FQ312004">
    <property type="protein sequence ID" value="CBW23910.1"/>
    <property type="molecule type" value="Genomic_DNA"/>
</dbReference>
<evidence type="ECO:0000313" key="2">
    <source>
        <dbReference type="EMBL" id="CBW23910.1"/>
    </source>
</evidence>
<feature type="transmembrane region" description="Helical" evidence="1">
    <location>
        <begin position="9"/>
        <end position="31"/>
    </location>
</feature>
<sequence length="69" mass="8021">MGSGLNAPILFLMFLYFVLRHQMPVLFIFFMDLHFPALHVLLQLPVSIHTFYVLKIGNMTNPEEESLKV</sequence>
<reference evidence="2 3" key="1">
    <citation type="journal article" date="2010" name="Microbiology">
        <title>Twenty-eight divergent polysaccharide loci specifying within- and amongst-strain capsule diversity in three strains of Bacteroides fragilis.</title>
        <authorList>
            <person name="Patrick S."/>
            <person name="Blakely G.W."/>
            <person name="Houston S."/>
            <person name="Moore J."/>
            <person name="Abratt V.R."/>
            <person name="Bertalan M."/>
            <person name="Cerdeno-Tarraga A.M."/>
            <person name="Quail M.A."/>
            <person name="Corton N."/>
            <person name="Corton C."/>
            <person name="Bignell A."/>
            <person name="Barron A."/>
            <person name="Clark L."/>
            <person name="Bentley S.D."/>
            <person name="Parkhill J."/>
        </authorList>
    </citation>
    <scope>NUCLEOTIDE SEQUENCE [LARGE SCALE GENOMIC DNA]</scope>
    <source>
        <strain evidence="2 3">638R</strain>
    </source>
</reference>
<dbReference type="HOGENOM" id="CLU_2767208_0_0_10"/>